<dbReference type="AlphaFoldDB" id="A0A6N3I802"/>
<dbReference type="EMBL" id="CACRUH010000101">
    <property type="protein sequence ID" value="VYU83869.1"/>
    <property type="molecule type" value="Genomic_DNA"/>
</dbReference>
<feature type="transmembrane region" description="Helical" evidence="1">
    <location>
        <begin position="196"/>
        <end position="214"/>
    </location>
</feature>
<organism evidence="2">
    <name type="scientific">Hungatella hathewayi</name>
    <dbReference type="NCBI Taxonomy" id="154046"/>
    <lineage>
        <taxon>Bacteria</taxon>
        <taxon>Bacillati</taxon>
        <taxon>Bacillota</taxon>
        <taxon>Clostridia</taxon>
        <taxon>Lachnospirales</taxon>
        <taxon>Lachnospiraceae</taxon>
        <taxon>Hungatella</taxon>
    </lineage>
</organism>
<gene>
    <name evidence="2" type="ORF">CHLFYP18_04648</name>
</gene>
<keyword evidence="1" id="KW-0812">Transmembrane</keyword>
<sequence>MEFRECFIILLLGHVIGDFYFQTERMAIRKILSLKWVMFHSLWYCAAIGLVIFPVLSGETVKYGLMAGFCHMVIDLVKYCYVAFNEKKKSRTGRLNDQSLFFVDQTFHMAGILLISYLFAVNNGVLNPYSPVNVFFYVAGISKRAFVSWLTALLLIYKPANIVISKLLFHYKPEDKEEGRKKDNNAGRFIGTVERLIILILISMNQYSAIGLVLTAKSIARYDKIAKEPDFAEYYLLGTLLSTVAVILISFII</sequence>
<dbReference type="InterPro" id="IPR021737">
    <property type="entry name" value="Phage_phiKZ_Orf197"/>
</dbReference>
<evidence type="ECO:0000256" key="1">
    <source>
        <dbReference type="SAM" id="Phobius"/>
    </source>
</evidence>
<name>A0A6N3I802_9FIRM</name>
<feature type="transmembrane region" description="Helical" evidence="1">
    <location>
        <begin position="234"/>
        <end position="252"/>
    </location>
</feature>
<feature type="transmembrane region" description="Helical" evidence="1">
    <location>
        <begin position="63"/>
        <end position="81"/>
    </location>
</feature>
<accession>A0A6N3I802</accession>
<dbReference type="Pfam" id="PF11750">
    <property type="entry name" value="DUF3307"/>
    <property type="match status" value="1"/>
</dbReference>
<keyword evidence="1" id="KW-1133">Transmembrane helix</keyword>
<protein>
    <recommendedName>
        <fullName evidence="3">DUF3307 domain-containing protein</fullName>
    </recommendedName>
</protein>
<proteinExistence type="predicted"/>
<dbReference type="RefSeq" id="WP_156834714.1">
    <property type="nucleotide sequence ID" value="NZ_CACRUH010000101.1"/>
</dbReference>
<feature type="transmembrane region" description="Helical" evidence="1">
    <location>
        <begin position="134"/>
        <end position="157"/>
    </location>
</feature>
<evidence type="ECO:0000313" key="2">
    <source>
        <dbReference type="EMBL" id="VYU83869.1"/>
    </source>
</evidence>
<keyword evidence="1" id="KW-0472">Membrane</keyword>
<reference evidence="2" key="1">
    <citation type="submission" date="2019-11" db="EMBL/GenBank/DDBJ databases">
        <authorList>
            <person name="Feng L."/>
        </authorList>
    </citation>
    <scope>NUCLEOTIDE SEQUENCE</scope>
    <source>
        <strain evidence="2">ChathewayiLFYP18</strain>
    </source>
</reference>
<feature type="transmembrane region" description="Helical" evidence="1">
    <location>
        <begin position="101"/>
        <end position="122"/>
    </location>
</feature>
<feature type="transmembrane region" description="Helical" evidence="1">
    <location>
        <begin position="36"/>
        <end position="57"/>
    </location>
</feature>
<evidence type="ECO:0008006" key="3">
    <source>
        <dbReference type="Google" id="ProtNLM"/>
    </source>
</evidence>